<dbReference type="InterPro" id="IPR047112">
    <property type="entry name" value="RecG/Mfd"/>
</dbReference>
<comment type="similarity">
    <text evidence="1 13">Belongs to the helicase family. RecG subfamily.</text>
</comment>
<feature type="compositionally biased region" description="Basic and acidic residues" evidence="14">
    <location>
        <begin position="531"/>
        <end position="549"/>
    </location>
</feature>
<evidence type="ECO:0000256" key="4">
    <source>
        <dbReference type="ARBA" id="ARBA00022801"/>
    </source>
</evidence>
<evidence type="ECO:0000256" key="6">
    <source>
        <dbReference type="ARBA" id="ARBA00022840"/>
    </source>
</evidence>
<sequence>MATLSDRLDYIVGKKAAGPLEEHFGIRTVNDLLRHYPRKYSDGMTVLAEGEELKEGEHVTFVDTITGTKVGDMKPQFDKKTGKRRKRKWLRVTLGDRRSPVTATFFNADWMLDDLVVGTRLMLSGEVKYFRRTLQLTHPAFLVLESSKGKTFGTKSLKTIASASGAVGDDVLSAFEREFFPIYPANRKLQSWDIYACVRQVLDVLDPIAEPLPESFLRQHDLITEDQALRAIHIAENKVEREQAQRRLTYDEAIGLQWALVKRRYSELSESGPVAPVRDDGLVAALHARLPFELTAGQTEVLDVISAELASSRPMNRMLQGEVGSGKTIVSVLAMLQMVDAGYQCALLAPTEVLAAQHDRSVRDVLGPLAMAGQLGGEDGATRVALLTGSMSAAQKRAVRDEVASGEAGIVIGTHALLQDAVEFHRLGMVVVDEQHRFGVEQRDRLRSKAPEGVTPHLLVMTATPIPRTVALTHYGDLEVSTLRELPRGRQPISTNTIFITKHRSWLDRAWQRITEEVHAGRQAYVVASRIDADDKPKNDDAQDPERESAPPPVTVIELFEGLRQGPLAGLRLGLMHGRLPADEKDAVMEAFRAGEIDVLVCTTVIEVGVDVPNATVMLVMDADRFGISQLHQLRGRIGRGEHPSLCLLATNLPENSKAGARLKAVASTLDGFELADLDLKERQEGDVLGHTQSGRAITLRFLSLLDHLEIILAARGFCESMYAQDPDDSGLAMLAAPFVDTDRVEFLDKA</sequence>
<dbReference type="CDD" id="cd04488">
    <property type="entry name" value="RecG_wedge_OBF"/>
    <property type="match status" value="1"/>
</dbReference>
<protein>
    <recommendedName>
        <fullName evidence="13">ATP-dependent DNA helicase RecG</fullName>
        <ecNumber evidence="13">5.6.2.4</ecNumber>
    </recommendedName>
</protein>
<feature type="domain" description="Helicase ATP-binding" evidence="15">
    <location>
        <begin position="308"/>
        <end position="483"/>
    </location>
</feature>
<comment type="function">
    <text evidence="13">Plays a critical role in recombination and DNA repair. Helps process Holliday junction intermediates to mature products by catalyzing branch migration. Has replication fork regression activity, unwinds stalled or blocked replication forks to make a HJ that can be resolved. Has a DNA unwinding activity characteristic of a DNA helicase with 3'-5' polarity.</text>
</comment>
<dbReference type="GO" id="GO:0006281">
    <property type="term" value="P:DNA repair"/>
    <property type="evidence" value="ECO:0007669"/>
    <property type="project" value="UniProtKB-UniRule"/>
</dbReference>
<dbReference type="Proteomes" id="UP000467252">
    <property type="component" value="Chromosome"/>
</dbReference>
<dbReference type="PANTHER" id="PTHR47964:SF1">
    <property type="entry name" value="ATP-DEPENDENT DNA HELICASE HOMOLOG RECG, CHLOROPLASTIC"/>
    <property type="match status" value="1"/>
</dbReference>
<dbReference type="PROSITE" id="PS51192">
    <property type="entry name" value="HELICASE_ATP_BIND_1"/>
    <property type="match status" value="1"/>
</dbReference>
<dbReference type="InterPro" id="IPR014001">
    <property type="entry name" value="Helicase_ATP-bd"/>
</dbReference>
<dbReference type="EC" id="5.6.2.4" evidence="13"/>
<keyword evidence="4 13" id="KW-0378">Hydrolase</keyword>
<evidence type="ECO:0000259" key="15">
    <source>
        <dbReference type="PROSITE" id="PS51192"/>
    </source>
</evidence>
<dbReference type="NCBIfam" id="TIGR00643">
    <property type="entry name" value="recG"/>
    <property type="match status" value="1"/>
</dbReference>
<proteinExistence type="inferred from homology"/>
<dbReference type="GO" id="GO:0003677">
    <property type="term" value="F:DNA binding"/>
    <property type="evidence" value="ECO:0007669"/>
    <property type="project" value="UniProtKB-KW"/>
</dbReference>
<evidence type="ECO:0000256" key="8">
    <source>
        <dbReference type="ARBA" id="ARBA00023172"/>
    </source>
</evidence>
<gene>
    <name evidence="17" type="primary">recG</name>
    <name evidence="17" type="ORF">MPUL_04150</name>
</gene>
<dbReference type="InterPro" id="IPR011545">
    <property type="entry name" value="DEAD/DEAH_box_helicase_dom"/>
</dbReference>
<evidence type="ECO:0000256" key="12">
    <source>
        <dbReference type="ARBA" id="ARBA00048988"/>
    </source>
</evidence>
<feature type="domain" description="Helicase C-terminal" evidence="16">
    <location>
        <begin position="506"/>
        <end position="681"/>
    </location>
</feature>
<dbReference type="SUPFAM" id="SSF50249">
    <property type="entry name" value="Nucleic acid-binding proteins"/>
    <property type="match status" value="1"/>
</dbReference>
<dbReference type="RefSeq" id="WP_163896811.1">
    <property type="nucleotide sequence ID" value="NZ_AP022599.1"/>
</dbReference>
<dbReference type="EMBL" id="AP022599">
    <property type="protein sequence ID" value="BBY79257.1"/>
    <property type="molecule type" value="Genomic_DNA"/>
</dbReference>
<keyword evidence="18" id="KW-1185">Reference proteome</keyword>
<keyword evidence="6 13" id="KW-0067">ATP-binding</keyword>
<evidence type="ECO:0000256" key="3">
    <source>
        <dbReference type="ARBA" id="ARBA00022763"/>
    </source>
</evidence>
<reference evidence="17 18" key="1">
    <citation type="journal article" date="2019" name="Emerg. Microbes Infect.">
        <title>Comprehensive subspecies identification of 175 nontuberculous mycobacteria species based on 7547 genomic profiles.</title>
        <authorList>
            <person name="Matsumoto Y."/>
            <person name="Kinjo T."/>
            <person name="Motooka D."/>
            <person name="Nabeya D."/>
            <person name="Jung N."/>
            <person name="Uechi K."/>
            <person name="Horii T."/>
            <person name="Iida T."/>
            <person name="Fujita J."/>
            <person name="Nakamura S."/>
        </authorList>
    </citation>
    <scope>NUCLEOTIDE SEQUENCE [LARGE SCALE GENOMIC DNA]</scope>
    <source>
        <strain evidence="17 18">JCM 6370</strain>
    </source>
</reference>
<comment type="catalytic activity">
    <reaction evidence="11 13">
        <text>Couples ATP hydrolysis with the unwinding of duplex DNA by translocating in the 3'-5' direction.</text>
        <dbReference type="EC" id="5.6.2.4"/>
    </reaction>
</comment>
<evidence type="ECO:0000256" key="13">
    <source>
        <dbReference type="RuleBase" id="RU363016"/>
    </source>
</evidence>
<keyword evidence="3 13" id="KW-0227">DNA damage</keyword>
<feature type="region of interest" description="Disordered" evidence="14">
    <location>
        <begin position="529"/>
        <end position="551"/>
    </location>
</feature>
<evidence type="ECO:0000256" key="10">
    <source>
        <dbReference type="ARBA" id="ARBA00023235"/>
    </source>
</evidence>
<dbReference type="PROSITE" id="PS51194">
    <property type="entry name" value="HELICASE_CTER"/>
    <property type="match status" value="1"/>
</dbReference>
<dbReference type="SMART" id="SM00490">
    <property type="entry name" value="HELICc"/>
    <property type="match status" value="1"/>
</dbReference>
<dbReference type="SMART" id="SM00487">
    <property type="entry name" value="DEXDc"/>
    <property type="match status" value="1"/>
</dbReference>
<dbReference type="Pfam" id="PF01336">
    <property type="entry name" value="tRNA_anti-codon"/>
    <property type="match status" value="1"/>
</dbReference>
<dbReference type="InterPro" id="IPR004365">
    <property type="entry name" value="NA-bd_OB_tRNA"/>
</dbReference>
<evidence type="ECO:0000256" key="11">
    <source>
        <dbReference type="ARBA" id="ARBA00034617"/>
    </source>
</evidence>
<organism evidence="17 18">
    <name type="scientific">Mycolicibacterium pulveris</name>
    <name type="common">Mycobacterium pulveris</name>
    <dbReference type="NCBI Taxonomy" id="36813"/>
    <lineage>
        <taxon>Bacteria</taxon>
        <taxon>Bacillati</taxon>
        <taxon>Actinomycetota</taxon>
        <taxon>Actinomycetes</taxon>
        <taxon>Mycobacteriales</taxon>
        <taxon>Mycobacteriaceae</taxon>
        <taxon>Mycolicibacterium</taxon>
    </lineage>
</organism>
<dbReference type="SUPFAM" id="SSF52540">
    <property type="entry name" value="P-loop containing nucleoside triphosphate hydrolases"/>
    <property type="match status" value="2"/>
</dbReference>
<dbReference type="Pfam" id="PF00271">
    <property type="entry name" value="Helicase_C"/>
    <property type="match status" value="1"/>
</dbReference>
<dbReference type="GO" id="GO:0005524">
    <property type="term" value="F:ATP binding"/>
    <property type="evidence" value="ECO:0007669"/>
    <property type="project" value="UniProtKB-KW"/>
</dbReference>
<dbReference type="Pfam" id="PF00270">
    <property type="entry name" value="DEAD"/>
    <property type="match status" value="1"/>
</dbReference>
<keyword evidence="8 13" id="KW-0233">DNA recombination</keyword>
<dbReference type="InterPro" id="IPR012340">
    <property type="entry name" value="NA-bd_OB-fold"/>
</dbReference>
<dbReference type="NCBIfam" id="NF008167">
    <property type="entry name" value="PRK10917.2-1"/>
    <property type="match status" value="1"/>
</dbReference>
<dbReference type="AlphaFoldDB" id="A0A7I7UDC6"/>
<evidence type="ECO:0000313" key="18">
    <source>
        <dbReference type="Proteomes" id="UP000467252"/>
    </source>
</evidence>
<evidence type="ECO:0000256" key="14">
    <source>
        <dbReference type="SAM" id="MobiDB-lite"/>
    </source>
</evidence>
<keyword evidence="7" id="KW-0238">DNA-binding</keyword>
<evidence type="ECO:0000256" key="2">
    <source>
        <dbReference type="ARBA" id="ARBA00022741"/>
    </source>
</evidence>
<evidence type="ECO:0000313" key="17">
    <source>
        <dbReference type="EMBL" id="BBY79257.1"/>
    </source>
</evidence>
<dbReference type="GO" id="GO:0016787">
    <property type="term" value="F:hydrolase activity"/>
    <property type="evidence" value="ECO:0007669"/>
    <property type="project" value="UniProtKB-KW"/>
</dbReference>
<keyword evidence="10" id="KW-0413">Isomerase</keyword>
<dbReference type="Gene3D" id="2.40.50.140">
    <property type="entry name" value="Nucleic acid-binding proteins"/>
    <property type="match status" value="1"/>
</dbReference>
<keyword evidence="5 13" id="KW-0347">Helicase</keyword>
<evidence type="ECO:0000256" key="1">
    <source>
        <dbReference type="ARBA" id="ARBA00007504"/>
    </source>
</evidence>
<dbReference type="InterPro" id="IPR027417">
    <property type="entry name" value="P-loop_NTPase"/>
</dbReference>
<dbReference type="InterPro" id="IPR004609">
    <property type="entry name" value="ATP-dep_DNA_helicase_RecG"/>
</dbReference>
<evidence type="ECO:0000259" key="16">
    <source>
        <dbReference type="PROSITE" id="PS51194"/>
    </source>
</evidence>
<accession>A0A7I7UDC6</accession>
<dbReference type="PANTHER" id="PTHR47964">
    <property type="entry name" value="ATP-DEPENDENT DNA HELICASE HOMOLOG RECG, CHLOROPLASTIC"/>
    <property type="match status" value="1"/>
</dbReference>
<name>A0A7I7UDC6_MYCPV</name>
<evidence type="ECO:0000256" key="9">
    <source>
        <dbReference type="ARBA" id="ARBA00023204"/>
    </source>
</evidence>
<dbReference type="CDD" id="cd17992">
    <property type="entry name" value="DEXHc_RecG"/>
    <property type="match status" value="1"/>
</dbReference>
<keyword evidence="2 13" id="KW-0547">Nucleotide-binding</keyword>
<dbReference type="Gene3D" id="3.40.50.300">
    <property type="entry name" value="P-loop containing nucleotide triphosphate hydrolases"/>
    <property type="match status" value="2"/>
</dbReference>
<dbReference type="GO" id="GO:0043138">
    <property type="term" value="F:3'-5' DNA helicase activity"/>
    <property type="evidence" value="ECO:0007669"/>
    <property type="project" value="UniProtKB-EC"/>
</dbReference>
<evidence type="ECO:0000256" key="7">
    <source>
        <dbReference type="ARBA" id="ARBA00023125"/>
    </source>
</evidence>
<dbReference type="InterPro" id="IPR001650">
    <property type="entry name" value="Helicase_C-like"/>
</dbReference>
<keyword evidence="9 13" id="KW-0234">DNA repair</keyword>
<dbReference type="GO" id="GO:0006310">
    <property type="term" value="P:DNA recombination"/>
    <property type="evidence" value="ECO:0007669"/>
    <property type="project" value="UniProtKB-UniRule"/>
</dbReference>
<evidence type="ECO:0000256" key="5">
    <source>
        <dbReference type="ARBA" id="ARBA00022806"/>
    </source>
</evidence>
<comment type="catalytic activity">
    <reaction evidence="12 13">
        <text>ATP + H2O = ADP + phosphate + H(+)</text>
        <dbReference type="Rhea" id="RHEA:13065"/>
        <dbReference type="ChEBI" id="CHEBI:15377"/>
        <dbReference type="ChEBI" id="CHEBI:15378"/>
        <dbReference type="ChEBI" id="CHEBI:30616"/>
        <dbReference type="ChEBI" id="CHEBI:43474"/>
        <dbReference type="ChEBI" id="CHEBI:456216"/>
        <dbReference type="EC" id="5.6.2.4"/>
    </reaction>
</comment>